<name>A0ABR0SZ19_9HYPO</name>
<evidence type="ECO:0000259" key="1">
    <source>
        <dbReference type="Pfam" id="PF20183"/>
    </source>
</evidence>
<proteinExistence type="predicted"/>
<dbReference type="EMBL" id="JAVFKD010000002">
    <property type="protein sequence ID" value="KAK5997435.1"/>
    <property type="molecule type" value="Genomic_DNA"/>
</dbReference>
<protein>
    <recommendedName>
        <fullName evidence="1">DUF6546 domain-containing protein</fullName>
    </recommendedName>
</protein>
<organism evidence="2 3">
    <name type="scientific">Cladobotryum mycophilum</name>
    <dbReference type="NCBI Taxonomy" id="491253"/>
    <lineage>
        <taxon>Eukaryota</taxon>
        <taxon>Fungi</taxon>
        <taxon>Dikarya</taxon>
        <taxon>Ascomycota</taxon>
        <taxon>Pezizomycotina</taxon>
        <taxon>Sordariomycetes</taxon>
        <taxon>Hypocreomycetidae</taxon>
        <taxon>Hypocreales</taxon>
        <taxon>Hypocreaceae</taxon>
        <taxon>Cladobotryum</taxon>
    </lineage>
</organism>
<accession>A0ABR0SZ19</accession>
<dbReference type="InterPro" id="IPR046676">
    <property type="entry name" value="DUF6546"/>
</dbReference>
<gene>
    <name evidence="2" type="ORF">PT974_02791</name>
</gene>
<dbReference type="Pfam" id="PF20183">
    <property type="entry name" value="DUF6546"/>
    <property type="match status" value="1"/>
</dbReference>
<sequence length="547" mass="63054">MTLGWYALPCEIRLMILKLLSDDGSKTCAYASVNAEWQDFFEARNFHRLILRPSCISKFNQIVYPERRRLVKHIWLRFETPPYSCSHYKKNQTREEEARANRRFTRAIWSLLGALSSWEVGDGGLVLELSVHSPSDRYHYFPDYRIDKGIYPHAQDEKCTYREYAALVPCTTLPQSASERRRHHRHGWLNGVRISEPEGHSAERVFSNQMELDFSGFREGANKELSSVSVVKGLLIRRQYFRAFDPVALGRILQSLPGVEILTLEIWREISPLLESNYQMDLTELLGRVKPLKSLAIFEDCNSLFNRYERPKLSPILGWMLAVMSHSITQLSVAFVANAEDFFRPFYFKQSTHISSLSPETIFFLTSLFGLYNLKSFAEEALGTDQRASGNAAPSPFYEPEWPNLESLILTSQLLQPSKFKNKINAMLLNAANAAMRMPKLRAMEIWNGKKGAAFIFTYLRYGVNQWPTIYITSTWQFELKITVFDAWERVAEKHMNRGLVMRMQRLDGGAITSYGSVVGLLKLRQQVLHPVSLCQLKWETNKLATS</sequence>
<evidence type="ECO:0000313" key="2">
    <source>
        <dbReference type="EMBL" id="KAK5997435.1"/>
    </source>
</evidence>
<dbReference type="Proteomes" id="UP001338125">
    <property type="component" value="Unassembled WGS sequence"/>
</dbReference>
<reference evidence="2 3" key="1">
    <citation type="submission" date="2024-01" db="EMBL/GenBank/DDBJ databases">
        <title>Complete genome of Cladobotryum mycophilum ATHUM6906.</title>
        <authorList>
            <person name="Christinaki A.C."/>
            <person name="Myridakis A.I."/>
            <person name="Kouvelis V.N."/>
        </authorList>
    </citation>
    <scope>NUCLEOTIDE SEQUENCE [LARGE SCALE GENOMIC DNA]</scope>
    <source>
        <strain evidence="2 3">ATHUM6906</strain>
    </source>
</reference>
<keyword evidence="3" id="KW-1185">Reference proteome</keyword>
<comment type="caution">
    <text evidence="2">The sequence shown here is derived from an EMBL/GenBank/DDBJ whole genome shotgun (WGS) entry which is preliminary data.</text>
</comment>
<feature type="domain" description="DUF6546" evidence="1">
    <location>
        <begin position="292"/>
        <end position="530"/>
    </location>
</feature>
<evidence type="ECO:0000313" key="3">
    <source>
        <dbReference type="Proteomes" id="UP001338125"/>
    </source>
</evidence>